<evidence type="ECO:0000256" key="10">
    <source>
        <dbReference type="ARBA" id="ARBA00022741"/>
    </source>
</evidence>
<dbReference type="FunFam" id="3.40.367.20:FF:000001">
    <property type="entry name" value="Hexokinase 1"/>
    <property type="match status" value="1"/>
</dbReference>
<comment type="pathway">
    <text evidence="3">Carbohydrate degradation; glycolysis; D-glyceraldehyde 3-phosphate and glycerone phosphate from D-glucose: step 1/4.</text>
</comment>
<evidence type="ECO:0000256" key="2">
    <source>
        <dbReference type="ARBA" id="ARBA00004496"/>
    </source>
</evidence>
<feature type="domain" description="Hexokinase N-terminal" evidence="18">
    <location>
        <begin position="498"/>
        <end position="684"/>
    </location>
</feature>
<evidence type="ECO:0000256" key="8">
    <source>
        <dbReference type="ARBA" id="ARBA00022679"/>
    </source>
</evidence>
<dbReference type="GO" id="GO:0005829">
    <property type="term" value="C:cytosol"/>
    <property type="evidence" value="ECO:0007669"/>
    <property type="project" value="TreeGrafter"/>
</dbReference>
<reference evidence="20" key="1">
    <citation type="submission" date="2025-08" db="UniProtKB">
        <authorList>
            <consortium name="Ensembl"/>
        </authorList>
    </citation>
    <scope>IDENTIFICATION</scope>
</reference>
<dbReference type="SUPFAM" id="SSF53067">
    <property type="entry name" value="Actin-like ATPase domain"/>
    <property type="match status" value="5"/>
</dbReference>
<dbReference type="GO" id="GO:0005524">
    <property type="term" value="F:ATP binding"/>
    <property type="evidence" value="ECO:0007669"/>
    <property type="project" value="UniProtKB-KW"/>
</dbReference>
<accession>A0A8B9J1J9</accession>
<dbReference type="GO" id="GO:0001678">
    <property type="term" value="P:intracellular glucose homeostasis"/>
    <property type="evidence" value="ECO:0007669"/>
    <property type="project" value="InterPro"/>
</dbReference>
<dbReference type="Proteomes" id="UP000694522">
    <property type="component" value="Unplaced"/>
</dbReference>
<dbReference type="GO" id="GO:0004340">
    <property type="term" value="F:glucokinase activity"/>
    <property type="evidence" value="ECO:0007669"/>
    <property type="project" value="TreeGrafter"/>
</dbReference>
<reference evidence="20" key="2">
    <citation type="submission" date="2025-09" db="UniProtKB">
        <authorList>
            <consortium name="Ensembl"/>
        </authorList>
    </citation>
    <scope>IDENTIFICATION</scope>
</reference>
<dbReference type="Gene3D" id="3.30.420.40">
    <property type="match status" value="2"/>
</dbReference>
<keyword evidence="13" id="KW-0496">Mitochondrion</keyword>
<evidence type="ECO:0000313" key="21">
    <source>
        <dbReference type="Proteomes" id="UP000694522"/>
    </source>
</evidence>
<evidence type="ECO:0000256" key="7">
    <source>
        <dbReference type="ARBA" id="ARBA00022490"/>
    </source>
</evidence>
<dbReference type="AlphaFoldDB" id="A0A8B9J1J9"/>
<keyword evidence="12" id="KW-0067">ATP-binding</keyword>
<dbReference type="FunFam" id="3.30.420.40:FF:000015">
    <property type="entry name" value="Hexokinase 1"/>
    <property type="match status" value="2"/>
</dbReference>
<dbReference type="PANTHER" id="PTHR19443:SF28">
    <property type="entry name" value="HEXOKINASE HKDC1"/>
    <property type="match status" value="1"/>
</dbReference>
<dbReference type="InterPro" id="IPR022672">
    <property type="entry name" value="Hexokinase_N"/>
</dbReference>
<feature type="domain" description="Hexokinase N-terminal" evidence="18">
    <location>
        <begin position="60"/>
        <end position="257"/>
    </location>
</feature>
<evidence type="ECO:0000256" key="5">
    <source>
        <dbReference type="ARBA" id="ARBA00009225"/>
    </source>
</evidence>
<comment type="catalytic activity">
    <reaction evidence="16">
        <text>a D-hexose + ATP = a D-hexose 6-phosphate + ADP + H(+)</text>
        <dbReference type="Rhea" id="RHEA:22740"/>
        <dbReference type="ChEBI" id="CHEBI:4194"/>
        <dbReference type="ChEBI" id="CHEBI:15378"/>
        <dbReference type="ChEBI" id="CHEBI:30616"/>
        <dbReference type="ChEBI" id="CHEBI:229467"/>
        <dbReference type="ChEBI" id="CHEBI:456216"/>
        <dbReference type="EC" id="2.7.1.1"/>
    </reaction>
    <physiologicalReaction direction="left-to-right" evidence="16">
        <dbReference type="Rhea" id="RHEA:22741"/>
    </physiologicalReaction>
</comment>
<keyword evidence="14" id="KW-0472">Membrane</keyword>
<dbReference type="GO" id="GO:0006006">
    <property type="term" value="P:glucose metabolic process"/>
    <property type="evidence" value="ECO:0007669"/>
    <property type="project" value="TreeGrafter"/>
</dbReference>
<evidence type="ECO:0000259" key="19">
    <source>
        <dbReference type="Pfam" id="PF03727"/>
    </source>
</evidence>
<comment type="pathway">
    <text evidence="4">Carbohydrate metabolism; hexose metabolism.</text>
</comment>
<dbReference type="FunFam" id="3.40.367.20:FF:000020">
    <property type="entry name" value="Hexokinase-1"/>
    <property type="match status" value="1"/>
</dbReference>
<dbReference type="GO" id="GO:0031966">
    <property type="term" value="C:mitochondrial membrane"/>
    <property type="evidence" value="ECO:0007669"/>
    <property type="project" value="UniProtKB-SubCell"/>
</dbReference>
<evidence type="ECO:0000256" key="6">
    <source>
        <dbReference type="ARBA" id="ARBA00012324"/>
    </source>
</evidence>
<evidence type="ECO:0000256" key="15">
    <source>
        <dbReference type="ARBA" id="ARBA00023152"/>
    </source>
</evidence>
<evidence type="ECO:0000256" key="11">
    <source>
        <dbReference type="ARBA" id="ARBA00022777"/>
    </source>
</evidence>
<evidence type="ECO:0000256" key="9">
    <source>
        <dbReference type="ARBA" id="ARBA00022737"/>
    </source>
</evidence>
<keyword evidence="8" id="KW-0808">Transferase</keyword>
<dbReference type="GO" id="GO:0006096">
    <property type="term" value="P:glycolytic process"/>
    <property type="evidence" value="ECO:0007669"/>
    <property type="project" value="UniProtKB-UniPathway"/>
</dbReference>
<feature type="domain" description="Hexokinase C-terminal" evidence="19">
    <location>
        <begin position="263"/>
        <end position="480"/>
    </location>
</feature>
<dbReference type="UniPathway" id="UPA00109">
    <property type="reaction ID" value="UER00180"/>
</dbReference>
<feature type="domain" description="Hexokinase C-terminal" evidence="19">
    <location>
        <begin position="692"/>
        <end position="925"/>
    </location>
</feature>
<keyword evidence="9" id="KW-0677">Repeat</keyword>
<dbReference type="Ensembl" id="ENSACOT00000022616.1">
    <property type="protein sequence ID" value="ENSACOP00000021846.1"/>
    <property type="gene ID" value="ENSACOG00000014346.1"/>
</dbReference>
<proteinExistence type="inferred from homology"/>
<comment type="subcellular location">
    <subcellularLocation>
        <location evidence="2">Cytoplasm</location>
    </subcellularLocation>
    <subcellularLocation>
        <location evidence="1">Mitochondrion membrane</location>
        <topology evidence="1">Peripheral membrane protein</topology>
    </subcellularLocation>
</comment>
<keyword evidence="10" id="KW-0547">Nucleotide-binding</keyword>
<dbReference type="PROSITE" id="PS00378">
    <property type="entry name" value="HEXOKINASE_1"/>
    <property type="match status" value="2"/>
</dbReference>
<evidence type="ECO:0000256" key="3">
    <source>
        <dbReference type="ARBA" id="ARBA00004888"/>
    </source>
</evidence>
<evidence type="ECO:0000256" key="17">
    <source>
        <dbReference type="ARBA" id="ARBA00048160"/>
    </source>
</evidence>
<dbReference type="GO" id="GO:0008865">
    <property type="term" value="F:fructokinase activity"/>
    <property type="evidence" value="ECO:0007669"/>
    <property type="project" value="TreeGrafter"/>
</dbReference>
<dbReference type="InterPro" id="IPR019807">
    <property type="entry name" value="Hexokinase_BS"/>
</dbReference>
<dbReference type="InterPro" id="IPR043129">
    <property type="entry name" value="ATPase_NBD"/>
</dbReference>
<evidence type="ECO:0000256" key="12">
    <source>
        <dbReference type="ARBA" id="ARBA00022840"/>
    </source>
</evidence>
<keyword evidence="7" id="KW-0963">Cytoplasm</keyword>
<dbReference type="PROSITE" id="PS51748">
    <property type="entry name" value="HEXOKINASE_2"/>
    <property type="match status" value="2"/>
</dbReference>
<dbReference type="EC" id="2.7.1.1" evidence="6"/>
<dbReference type="UniPathway" id="UPA00242"/>
<dbReference type="Gene3D" id="3.40.367.20">
    <property type="match status" value="3"/>
</dbReference>
<dbReference type="PRINTS" id="PR00475">
    <property type="entry name" value="HEXOKINASE"/>
</dbReference>
<sequence>PSTGWKSNSRWRYAKRLHKVVRRLVPNCDVRFLLSVSGSGKGAALVTAVAYRLAAQRKQIDAALAPFLLSLETLREVKNKMRTELEYGLRRETQASATVKMLPTYVCGTPDGTEKGKFLALDLGGTNFRVLLVKIRSGRRRSVQMYNKIFAIPLEIMQGTGEELFDHIVQCIADFLEYMGIKGARLPLGFTFSFPCRQASIDKGTLVGWTKGFKATDCEGEDVVDMLREAIRRRNEFDLDIVAVVNDTVGTMMTCGYEDPNCEIGLIAGTGSNVCYMEDMKNIEIVEGNEGKMCINTEWGAFGDNGCIDNIRTKYDKEVDEGSLNPGKQRYEKMTSGMYLGEIVRQILIDLTKQGLLFRGQISESLRKRGIFETKFLSQIESDRLALLQVRRILQQLGLDSTCEDSIIVKEVCGAVSKRAAQLCGAGLAAIVEKKRENRGVELPWYHTTSLLKELAPQCDVTFMLSEDGSGKGAALITAVAKRLHNKHRQNENNTFPSVERVINVMARFRREMKNGLSRDFNPTAAVKMLPTFVRSIPDGSEKGDFIALDLGGSYFRILRVKVSHEKKQTVQMESEIYNTPEDIMHGSGTRLFDHVAECLGDFMEKQQIKDKKLPVGFTFSFPCRQSKLDEGILITWTKRFKASGVEGADVVRLLNRAIKKRGDYDADIMAVVNDTVGTMMTCGFDDQRCEVGLIIGTGTNACYMEEMRHIDLVEGDEGRMCINTEWGAFGDDGSLEDIRTEFDREIDRGSLNPGKQLFEKMVSGLYMGELVRLILVKMAKEGLLFEGRITPELLTKGKFETKHVSAIEKSKEGLNKAKEILTRLGVEPSHEDCIAVQHVCTIVSFRSANLVASTLGAILNQLRDNKGVGRLRTTVGVDGSLYKMHPQYARRLHKTTRRLVPDSEVRFLLSESGSGKGAAMVTAVLAMSWGEKTIAELITQTLFAPPGQFSAFQGCCPSFCFFSRNGYVVLIQNETKNHTHTKKGLE</sequence>
<name>A0A8B9J1J9_9PSIT</name>
<comment type="catalytic activity">
    <reaction evidence="17">
        <text>D-glucose + ATP = D-glucose 6-phosphate + ADP + H(+)</text>
        <dbReference type="Rhea" id="RHEA:17825"/>
        <dbReference type="ChEBI" id="CHEBI:4167"/>
        <dbReference type="ChEBI" id="CHEBI:15378"/>
        <dbReference type="ChEBI" id="CHEBI:30616"/>
        <dbReference type="ChEBI" id="CHEBI:61548"/>
        <dbReference type="ChEBI" id="CHEBI:456216"/>
        <dbReference type="EC" id="2.7.1.1"/>
    </reaction>
    <physiologicalReaction direction="left-to-right" evidence="17">
        <dbReference type="Rhea" id="RHEA:17826"/>
    </physiologicalReaction>
</comment>
<evidence type="ECO:0000256" key="4">
    <source>
        <dbReference type="ARBA" id="ARBA00005028"/>
    </source>
</evidence>
<organism evidence="20 21">
    <name type="scientific">Amazona collaria</name>
    <name type="common">yellow-billed parrot</name>
    <dbReference type="NCBI Taxonomy" id="241587"/>
    <lineage>
        <taxon>Eukaryota</taxon>
        <taxon>Metazoa</taxon>
        <taxon>Chordata</taxon>
        <taxon>Craniata</taxon>
        <taxon>Vertebrata</taxon>
        <taxon>Euteleostomi</taxon>
        <taxon>Archelosauria</taxon>
        <taxon>Archosauria</taxon>
        <taxon>Dinosauria</taxon>
        <taxon>Saurischia</taxon>
        <taxon>Theropoda</taxon>
        <taxon>Coelurosauria</taxon>
        <taxon>Aves</taxon>
        <taxon>Neognathae</taxon>
        <taxon>Neoaves</taxon>
        <taxon>Telluraves</taxon>
        <taxon>Australaves</taxon>
        <taxon>Psittaciformes</taxon>
        <taxon>Psittacidae</taxon>
        <taxon>Amazona</taxon>
    </lineage>
</organism>
<dbReference type="Pfam" id="PF00349">
    <property type="entry name" value="Hexokinase_1"/>
    <property type="match status" value="2"/>
</dbReference>
<dbReference type="PANTHER" id="PTHR19443">
    <property type="entry name" value="HEXOKINASE"/>
    <property type="match status" value="1"/>
</dbReference>
<evidence type="ECO:0000256" key="1">
    <source>
        <dbReference type="ARBA" id="ARBA00004318"/>
    </source>
</evidence>
<keyword evidence="21" id="KW-1185">Reference proteome</keyword>
<keyword evidence="11" id="KW-0418">Kinase</keyword>
<evidence type="ECO:0000256" key="14">
    <source>
        <dbReference type="ARBA" id="ARBA00023136"/>
    </source>
</evidence>
<dbReference type="GO" id="GO:0005536">
    <property type="term" value="F:D-glucose binding"/>
    <property type="evidence" value="ECO:0007669"/>
    <property type="project" value="InterPro"/>
</dbReference>
<evidence type="ECO:0000256" key="16">
    <source>
        <dbReference type="ARBA" id="ARBA00044613"/>
    </source>
</evidence>
<protein>
    <recommendedName>
        <fullName evidence="6">hexokinase</fullName>
        <ecNumber evidence="6">2.7.1.1</ecNumber>
    </recommendedName>
</protein>
<keyword evidence="15" id="KW-0324">Glycolysis</keyword>
<dbReference type="Pfam" id="PF03727">
    <property type="entry name" value="Hexokinase_2"/>
    <property type="match status" value="2"/>
</dbReference>
<dbReference type="InterPro" id="IPR001312">
    <property type="entry name" value="Hexokinase"/>
</dbReference>
<evidence type="ECO:0000313" key="20">
    <source>
        <dbReference type="Ensembl" id="ENSACOP00000021846.1"/>
    </source>
</evidence>
<evidence type="ECO:0000259" key="18">
    <source>
        <dbReference type="Pfam" id="PF00349"/>
    </source>
</evidence>
<comment type="similarity">
    <text evidence="5">Belongs to the hexokinase family.</text>
</comment>
<dbReference type="InterPro" id="IPR022673">
    <property type="entry name" value="Hexokinase_C"/>
</dbReference>
<evidence type="ECO:0000256" key="13">
    <source>
        <dbReference type="ARBA" id="ARBA00023128"/>
    </source>
</evidence>